<dbReference type="RefSeq" id="WP_140457571.1">
    <property type="nucleotide sequence ID" value="NZ_BAABFI010000002.1"/>
</dbReference>
<dbReference type="EMBL" id="BONN01000001">
    <property type="protein sequence ID" value="GIG31163.1"/>
    <property type="molecule type" value="Genomic_DNA"/>
</dbReference>
<proteinExistence type="predicted"/>
<organism evidence="3 4">
    <name type="scientific">Cellulomonas oligotrophica</name>
    <dbReference type="NCBI Taxonomy" id="931536"/>
    <lineage>
        <taxon>Bacteria</taxon>
        <taxon>Bacillati</taxon>
        <taxon>Actinomycetota</taxon>
        <taxon>Actinomycetes</taxon>
        <taxon>Micrococcales</taxon>
        <taxon>Cellulomonadaceae</taxon>
        <taxon>Cellulomonas</taxon>
    </lineage>
</organism>
<accession>A0A7Y9FEN3</accession>
<dbReference type="Proteomes" id="UP000618382">
    <property type="component" value="Unassembled WGS sequence"/>
</dbReference>
<feature type="transmembrane region" description="Helical" evidence="1">
    <location>
        <begin position="77"/>
        <end position="96"/>
    </location>
</feature>
<keyword evidence="5" id="KW-1185">Reference proteome</keyword>
<dbReference type="Pfam" id="PF12277">
    <property type="entry name" value="DUF3618"/>
    <property type="match status" value="1"/>
</dbReference>
<keyword evidence="1" id="KW-0472">Membrane</keyword>
<evidence type="ECO:0000313" key="3">
    <source>
        <dbReference type="EMBL" id="NYD85830.1"/>
    </source>
</evidence>
<comment type="caution">
    <text evidence="3">The sequence shown here is derived from an EMBL/GenBank/DDBJ whole genome shotgun (WGS) entry which is preliminary data.</text>
</comment>
<keyword evidence="1" id="KW-0812">Transmembrane</keyword>
<dbReference type="InterPro" id="IPR022062">
    <property type="entry name" value="DUF3618"/>
</dbReference>
<keyword evidence="1" id="KW-1133">Transmembrane helix</keyword>
<dbReference type="AlphaFoldDB" id="A0A7Y9FEN3"/>
<name>A0A7Y9FEN3_9CELL</name>
<evidence type="ECO:0000313" key="5">
    <source>
        <dbReference type="Proteomes" id="UP000618382"/>
    </source>
</evidence>
<protein>
    <recommendedName>
        <fullName evidence="6">DUF3618 domain-containing protein</fullName>
    </recommendedName>
</protein>
<sequence>MSTHDGTSSDETRFTTPRIAALEAEVALSRQQLAATVDALSTRVDPRVQAQRAVDGGRRLVQDARDPDALPEERARARTVLAVAGGVAALLAVGVVRRLRG</sequence>
<evidence type="ECO:0008006" key="6">
    <source>
        <dbReference type="Google" id="ProtNLM"/>
    </source>
</evidence>
<dbReference type="Proteomes" id="UP000577956">
    <property type="component" value="Unassembled WGS sequence"/>
</dbReference>
<reference evidence="2 5" key="2">
    <citation type="submission" date="2021-01" db="EMBL/GenBank/DDBJ databases">
        <title>Whole genome shotgun sequence of Cellulomonas oligotrophica NBRC 109435.</title>
        <authorList>
            <person name="Komaki H."/>
            <person name="Tamura T."/>
        </authorList>
    </citation>
    <scope>NUCLEOTIDE SEQUENCE [LARGE SCALE GENOMIC DNA]</scope>
    <source>
        <strain evidence="2 5">NBRC 109435</strain>
    </source>
</reference>
<evidence type="ECO:0000313" key="4">
    <source>
        <dbReference type="Proteomes" id="UP000577956"/>
    </source>
</evidence>
<dbReference type="EMBL" id="JACCBK010000001">
    <property type="protein sequence ID" value="NYD85830.1"/>
    <property type="molecule type" value="Genomic_DNA"/>
</dbReference>
<evidence type="ECO:0000313" key="2">
    <source>
        <dbReference type="EMBL" id="GIG31163.1"/>
    </source>
</evidence>
<evidence type="ECO:0000256" key="1">
    <source>
        <dbReference type="SAM" id="Phobius"/>
    </source>
</evidence>
<reference evidence="3 4" key="1">
    <citation type="submission" date="2020-07" db="EMBL/GenBank/DDBJ databases">
        <title>Sequencing the genomes of 1000 actinobacteria strains.</title>
        <authorList>
            <person name="Klenk H.-P."/>
        </authorList>
    </citation>
    <scope>NUCLEOTIDE SEQUENCE [LARGE SCALE GENOMIC DNA]</scope>
    <source>
        <strain evidence="3 4">DSM 24482</strain>
    </source>
</reference>
<gene>
    <name evidence="3" type="ORF">BKA21_001379</name>
    <name evidence="2" type="ORF">Col01nite_03220</name>
</gene>